<sequence>MEILTWVVADEKYFSSKVIKCKDGSKAFHRARLNDNYCDCADGTDEPGTSACPAGKFYCRNLGSTPQFIFSSRVNDLICDCCDGSDEYGGSIRCPNTCVMGGNIAYKSDDTISFSKNNEQSTVSDLDSMYAKETKTRIKFDDLIQKLKGGDNPTATPHKLCGSFPDIPKACQYFENPVRDKQE</sequence>
<dbReference type="Gene3D" id="4.10.400.10">
    <property type="entry name" value="Low-density Lipoprotein Receptor"/>
    <property type="match status" value="1"/>
</dbReference>
<organism evidence="3 4">
    <name type="scientific">Ficus carica</name>
    <name type="common">Common fig</name>
    <dbReference type="NCBI Taxonomy" id="3494"/>
    <lineage>
        <taxon>Eukaryota</taxon>
        <taxon>Viridiplantae</taxon>
        <taxon>Streptophyta</taxon>
        <taxon>Embryophyta</taxon>
        <taxon>Tracheophyta</taxon>
        <taxon>Spermatophyta</taxon>
        <taxon>Magnoliopsida</taxon>
        <taxon>eudicotyledons</taxon>
        <taxon>Gunneridae</taxon>
        <taxon>Pentapetalae</taxon>
        <taxon>rosids</taxon>
        <taxon>fabids</taxon>
        <taxon>Rosales</taxon>
        <taxon>Moraceae</taxon>
        <taxon>Ficeae</taxon>
        <taxon>Ficus</taxon>
    </lineage>
</organism>
<dbReference type="PANTHER" id="PTHR12630:SF17">
    <property type="entry name" value="EXPRESSED PROTEIN"/>
    <property type="match status" value="1"/>
</dbReference>
<protein>
    <recommendedName>
        <fullName evidence="2">Glucosidase II beta subunit N-terminal domain-containing protein</fullName>
    </recommendedName>
</protein>
<feature type="domain" description="Glucosidase II beta subunit N-terminal" evidence="2">
    <location>
        <begin position="20"/>
        <end position="148"/>
    </location>
</feature>
<dbReference type="GO" id="GO:0006491">
    <property type="term" value="P:N-glycan processing"/>
    <property type="evidence" value="ECO:0007669"/>
    <property type="project" value="TreeGrafter"/>
</dbReference>
<dbReference type="EMBL" id="BTGU01000048">
    <property type="protein sequence ID" value="GMN53931.1"/>
    <property type="molecule type" value="Genomic_DNA"/>
</dbReference>
<keyword evidence="1" id="KW-1015">Disulfide bond</keyword>
<gene>
    <name evidence="3" type="ORF">TIFTF001_023052</name>
</gene>
<dbReference type="Pfam" id="PF12999">
    <property type="entry name" value="PRKCSH-like"/>
    <property type="match status" value="1"/>
</dbReference>
<comment type="caution">
    <text evidence="3">The sequence shown here is derived from an EMBL/GenBank/DDBJ whole genome shotgun (WGS) entry which is preliminary data.</text>
</comment>
<accession>A0AA88AZV2</accession>
<reference evidence="3" key="1">
    <citation type="submission" date="2023-07" db="EMBL/GenBank/DDBJ databases">
        <title>draft genome sequence of fig (Ficus carica).</title>
        <authorList>
            <person name="Takahashi T."/>
            <person name="Nishimura K."/>
        </authorList>
    </citation>
    <scope>NUCLEOTIDE SEQUENCE</scope>
</reference>
<evidence type="ECO:0000313" key="3">
    <source>
        <dbReference type="EMBL" id="GMN53931.1"/>
    </source>
</evidence>
<dbReference type="Proteomes" id="UP001187192">
    <property type="component" value="Unassembled WGS sequence"/>
</dbReference>
<keyword evidence="4" id="KW-1185">Reference proteome</keyword>
<dbReference type="GO" id="GO:0017177">
    <property type="term" value="C:glucosidase II complex"/>
    <property type="evidence" value="ECO:0007669"/>
    <property type="project" value="TreeGrafter"/>
</dbReference>
<name>A0AA88AZV2_FICCA</name>
<dbReference type="InterPro" id="IPR039794">
    <property type="entry name" value="Gtb1-like"/>
</dbReference>
<evidence type="ECO:0000256" key="1">
    <source>
        <dbReference type="ARBA" id="ARBA00023157"/>
    </source>
</evidence>
<dbReference type="AlphaFoldDB" id="A0AA88AZV2"/>
<dbReference type="InterPro" id="IPR036055">
    <property type="entry name" value="LDL_receptor-like_sf"/>
</dbReference>
<evidence type="ECO:0000259" key="2">
    <source>
        <dbReference type="Pfam" id="PF12999"/>
    </source>
</evidence>
<proteinExistence type="predicted"/>
<evidence type="ECO:0000313" key="4">
    <source>
        <dbReference type="Proteomes" id="UP001187192"/>
    </source>
</evidence>
<dbReference type="PANTHER" id="PTHR12630">
    <property type="entry name" value="N-LINKED OLIGOSACCHARIDE PROCESSING"/>
    <property type="match status" value="1"/>
</dbReference>
<dbReference type="InterPro" id="IPR028146">
    <property type="entry name" value="PRKCSH_N"/>
</dbReference>